<gene>
    <name evidence="1" type="ORF">MHUMG1_06741</name>
</gene>
<keyword evidence="2" id="KW-1185">Reference proteome</keyword>
<reference evidence="1 2" key="1">
    <citation type="submission" date="2020-07" db="EMBL/GenBank/DDBJ databases">
        <title>Metarhizium humberi genome.</title>
        <authorList>
            <person name="Lysoe E."/>
        </authorList>
    </citation>
    <scope>NUCLEOTIDE SEQUENCE [LARGE SCALE GENOMIC DNA]</scope>
    <source>
        <strain evidence="1 2">ESALQ1638</strain>
    </source>
</reference>
<dbReference type="EMBL" id="JACEFI010000012">
    <property type="protein sequence ID" value="KAH0595566.1"/>
    <property type="molecule type" value="Genomic_DNA"/>
</dbReference>
<comment type="caution">
    <text evidence="1">The sequence shown here is derived from an EMBL/GenBank/DDBJ whole genome shotgun (WGS) entry which is preliminary data.</text>
</comment>
<dbReference type="Proteomes" id="UP000764110">
    <property type="component" value="Unassembled WGS sequence"/>
</dbReference>
<accession>A0A9P8M8L0</accession>
<protein>
    <submittedName>
        <fullName evidence="1">Uncharacterized protein</fullName>
    </submittedName>
</protein>
<proteinExistence type="predicted"/>
<evidence type="ECO:0000313" key="2">
    <source>
        <dbReference type="Proteomes" id="UP000764110"/>
    </source>
</evidence>
<dbReference type="AlphaFoldDB" id="A0A9P8M8L0"/>
<organism evidence="1 2">
    <name type="scientific">Metarhizium humberi</name>
    <dbReference type="NCBI Taxonomy" id="2596975"/>
    <lineage>
        <taxon>Eukaryota</taxon>
        <taxon>Fungi</taxon>
        <taxon>Dikarya</taxon>
        <taxon>Ascomycota</taxon>
        <taxon>Pezizomycotina</taxon>
        <taxon>Sordariomycetes</taxon>
        <taxon>Hypocreomycetidae</taxon>
        <taxon>Hypocreales</taxon>
        <taxon>Clavicipitaceae</taxon>
        <taxon>Metarhizium</taxon>
    </lineage>
</organism>
<name>A0A9P8M8L0_9HYPO</name>
<sequence length="142" mass="14722">MRASAAQHGSQVFNVTGQSLGAYCHGLSTTQNSQSLVAVAPAGPFNVSPSDAWLVVPRIELAPVDFRTLNWLLANGGKQPAGFISSPIVLMPSEALVGRNVVLLLMSPPSRLLPFASPVLQPASLADGTPMPMNKGHLGLAG</sequence>
<evidence type="ECO:0000313" key="1">
    <source>
        <dbReference type="EMBL" id="KAH0595566.1"/>
    </source>
</evidence>